<dbReference type="EMBL" id="BTGU01008303">
    <property type="protein sequence ID" value="GMN26999.1"/>
    <property type="molecule type" value="Genomic_DNA"/>
</dbReference>
<evidence type="ECO:0000313" key="2">
    <source>
        <dbReference type="Proteomes" id="UP001187192"/>
    </source>
</evidence>
<reference evidence="1" key="1">
    <citation type="submission" date="2023-07" db="EMBL/GenBank/DDBJ databases">
        <title>draft genome sequence of fig (Ficus carica).</title>
        <authorList>
            <person name="Takahashi T."/>
            <person name="Nishimura K."/>
        </authorList>
    </citation>
    <scope>NUCLEOTIDE SEQUENCE</scope>
</reference>
<comment type="caution">
    <text evidence="1">The sequence shown here is derived from an EMBL/GenBank/DDBJ whole genome shotgun (WGS) entry which is preliminary data.</text>
</comment>
<dbReference type="AlphaFoldDB" id="A0AA87YZB9"/>
<accession>A0AA87YZB9</accession>
<proteinExistence type="predicted"/>
<organism evidence="1 2">
    <name type="scientific">Ficus carica</name>
    <name type="common">Common fig</name>
    <dbReference type="NCBI Taxonomy" id="3494"/>
    <lineage>
        <taxon>Eukaryota</taxon>
        <taxon>Viridiplantae</taxon>
        <taxon>Streptophyta</taxon>
        <taxon>Embryophyta</taxon>
        <taxon>Tracheophyta</taxon>
        <taxon>Spermatophyta</taxon>
        <taxon>Magnoliopsida</taxon>
        <taxon>eudicotyledons</taxon>
        <taxon>Gunneridae</taxon>
        <taxon>Pentapetalae</taxon>
        <taxon>rosids</taxon>
        <taxon>fabids</taxon>
        <taxon>Rosales</taxon>
        <taxon>Moraceae</taxon>
        <taxon>Ficeae</taxon>
        <taxon>Ficus</taxon>
    </lineage>
</organism>
<gene>
    <name evidence="1" type="ORF">TIFTF001_050446</name>
</gene>
<dbReference type="Proteomes" id="UP001187192">
    <property type="component" value="Unassembled WGS sequence"/>
</dbReference>
<evidence type="ECO:0000313" key="1">
    <source>
        <dbReference type="EMBL" id="GMN26999.1"/>
    </source>
</evidence>
<name>A0AA87YZB9_FICCA</name>
<sequence>MAFQLFSKSSWGLEAERRAGVPQHARARLRARSCTLGIRGARLARVWGARWGRGGTRPLLAWSSGRVGARP</sequence>
<protein>
    <submittedName>
        <fullName evidence="1">Uncharacterized protein</fullName>
    </submittedName>
</protein>
<keyword evidence="2" id="KW-1185">Reference proteome</keyword>